<dbReference type="SUPFAM" id="SSF50891">
    <property type="entry name" value="Cyclophilin-like"/>
    <property type="match status" value="1"/>
</dbReference>
<dbReference type="Pfam" id="PF02626">
    <property type="entry name" value="CT_A_B"/>
    <property type="match status" value="1"/>
</dbReference>
<evidence type="ECO:0000313" key="6">
    <source>
        <dbReference type="Proteomes" id="UP000250369"/>
    </source>
</evidence>
<evidence type="ECO:0000256" key="1">
    <source>
        <dbReference type="ARBA" id="ARBA00022741"/>
    </source>
</evidence>
<gene>
    <name evidence="5" type="ORF">DQG23_40690</name>
</gene>
<evidence type="ECO:0000259" key="4">
    <source>
        <dbReference type="SMART" id="SM00797"/>
    </source>
</evidence>
<dbReference type="GO" id="GO:0016787">
    <property type="term" value="F:hydrolase activity"/>
    <property type="evidence" value="ECO:0007669"/>
    <property type="project" value="UniProtKB-KW"/>
</dbReference>
<reference evidence="5 6" key="1">
    <citation type="journal article" date="2009" name="Int. J. Syst. Evol. Microbiol.">
        <title>Paenibacillus contaminans sp. nov., isolated from a contaminated laboratory plate.</title>
        <authorList>
            <person name="Chou J.H."/>
            <person name="Lee J.H."/>
            <person name="Lin M.C."/>
            <person name="Chang P.S."/>
            <person name="Arun A.B."/>
            <person name="Young C.C."/>
            <person name="Chen W.M."/>
        </authorList>
    </citation>
    <scope>NUCLEOTIDE SEQUENCE [LARGE SCALE GENOMIC DNA]</scope>
    <source>
        <strain evidence="5 6">CKOBP-6</strain>
    </source>
</reference>
<dbReference type="Proteomes" id="UP000250369">
    <property type="component" value="Unassembled WGS sequence"/>
</dbReference>
<feature type="non-terminal residue" evidence="5">
    <location>
        <position position="1"/>
    </location>
</feature>
<proteinExistence type="predicted"/>
<dbReference type="EMBL" id="QMFB01000057">
    <property type="protein sequence ID" value="RAV08632.1"/>
    <property type="molecule type" value="Genomic_DNA"/>
</dbReference>
<feature type="domain" description="Carboxyltransferase" evidence="4">
    <location>
        <begin position="1"/>
        <end position="231"/>
    </location>
</feature>
<protein>
    <submittedName>
        <fullName evidence="5">KipI antagonist</fullName>
    </submittedName>
</protein>
<accession>A0A329LNE0</accession>
<keyword evidence="2" id="KW-0378">Hydrolase</keyword>
<evidence type="ECO:0000256" key="3">
    <source>
        <dbReference type="ARBA" id="ARBA00022840"/>
    </source>
</evidence>
<dbReference type="SMART" id="SM00797">
    <property type="entry name" value="AHS2"/>
    <property type="match status" value="1"/>
</dbReference>
<evidence type="ECO:0000256" key="2">
    <source>
        <dbReference type="ARBA" id="ARBA00022801"/>
    </source>
</evidence>
<sequence>FGACAAGCRAYVAAAGGIAVPAALGSRSTYVRAALGGHAGRALRRGDELPLGTPSQLARRLLGRLRVAHAPAAGPRGADGSGTPLFTAVPWYVSPDALPAYSREPALRFVRGCEYGRFDAASLAAFETAAYAVAPQSDRMGCQLDGPPLSLAAPLELLSEAVTFGTVQVPPDGRPIILLADRQTTGGYPRIAQVATADLPVLAQVRPGESLSFREVALEEAERLLLEQEAQFERLKIAVRLRLSE</sequence>
<dbReference type="GO" id="GO:0005524">
    <property type="term" value="F:ATP binding"/>
    <property type="evidence" value="ECO:0007669"/>
    <property type="project" value="UniProtKB-KW"/>
</dbReference>
<dbReference type="InterPro" id="IPR052708">
    <property type="entry name" value="PxpC"/>
</dbReference>
<dbReference type="InterPro" id="IPR003778">
    <property type="entry name" value="CT_A_B"/>
</dbReference>
<comment type="caution">
    <text evidence="5">The sequence shown here is derived from an EMBL/GenBank/DDBJ whole genome shotgun (WGS) entry which is preliminary data.</text>
</comment>
<dbReference type="PANTHER" id="PTHR43309:SF5">
    <property type="entry name" value="5-OXOPROLINASE SUBUNIT C"/>
    <property type="match status" value="1"/>
</dbReference>
<keyword evidence="6" id="KW-1185">Reference proteome</keyword>
<dbReference type="RefSeq" id="WP_113036773.1">
    <property type="nucleotide sequence ID" value="NZ_QMFB01000057.1"/>
</dbReference>
<dbReference type="OrthoDB" id="9782422at2"/>
<evidence type="ECO:0000313" key="5">
    <source>
        <dbReference type="EMBL" id="RAV08632.1"/>
    </source>
</evidence>
<dbReference type="PANTHER" id="PTHR43309">
    <property type="entry name" value="5-OXOPROLINASE SUBUNIT C"/>
    <property type="match status" value="1"/>
</dbReference>
<dbReference type="AlphaFoldDB" id="A0A329LNE0"/>
<keyword evidence="3" id="KW-0067">ATP-binding</keyword>
<dbReference type="Gene3D" id="2.40.100.10">
    <property type="entry name" value="Cyclophilin-like"/>
    <property type="match status" value="1"/>
</dbReference>
<dbReference type="InterPro" id="IPR029000">
    <property type="entry name" value="Cyclophilin-like_dom_sf"/>
</dbReference>
<name>A0A329LNE0_9BACL</name>
<keyword evidence="1" id="KW-0547">Nucleotide-binding</keyword>
<organism evidence="5 6">
    <name type="scientific">Paenibacillus contaminans</name>
    <dbReference type="NCBI Taxonomy" id="450362"/>
    <lineage>
        <taxon>Bacteria</taxon>
        <taxon>Bacillati</taxon>
        <taxon>Bacillota</taxon>
        <taxon>Bacilli</taxon>
        <taxon>Bacillales</taxon>
        <taxon>Paenibacillaceae</taxon>
        <taxon>Paenibacillus</taxon>
    </lineage>
</organism>